<evidence type="ECO:0000256" key="3">
    <source>
        <dbReference type="ARBA" id="ARBA00011049"/>
    </source>
</evidence>
<dbReference type="Pfam" id="PF02154">
    <property type="entry name" value="FliM"/>
    <property type="match status" value="1"/>
</dbReference>
<dbReference type="InterPro" id="IPR001543">
    <property type="entry name" value="FliN-like_C"/>
</dbReference>
<gene>
    <name evidence="12" type="ORF">JIN87_16280</name>
</gene>
<keyword evidence="12" id="KW-0969">Cilium</keyword>
<dbReference type="InterPro" id="IPR028976">
    <property type="entry name" value="CheC-like_sf"/>
</dbReference>
<reference evidence="12" key="1">
    <citation type="submission" date="2021-01" db="EMBL/GenBank/DDBJ databases">
        <title>Modified the classification status of verrucomicrobia.</title>
        <authorList>
            <person name="Feng X."/>
        </authorList>
    </citation>
    <scope>NUCLEOTIDE SEQUENCE</scope>
    <source>
        <strain evidence="12">KCTC 13126</strain>
    </source>
</reference>
<keyword evidence="12" id="KW-0282">Flagellum</keyword>
<dbReference type="SUPFAM" id="SSF101801">
    <property type="entry name" value="Surface presentation of antigens (SPOA)"/>
    <property type="match status" value="1"/>
</dbReference>
<organism evidence="12 13">
    <name type="scientific">Pelagicoccus mobilis</name>
    <dbReference type="NCBI Taxonomy" id="415221"/>
    <lineage>
        <taxon>Bacteria</taxon>
        <taxon>Pseudomonadati</taxon>
        <taxon>Verrucomicrobiota</taxon>
        <taxon>Opitutia</taxon>
        <taxon>Puniceicoccales</taxon>
        <taxon>Pelagicoccaceae</taxon>
        <taxon>Pelagicoccus</taxon>
    </lineage>
</organism>
<name>A0A934S2X0_9BACT</name>
<dbReference type="PIRSF" id="PIRSF002888">
    <property type="entry name" value="FliM"/>
    <property type="match status" value="1"/>
</dbReference>
<evidence type="ECO:0000313" key="13">
    <source>
        <dbReference type="Proteomes" id="UP000617628"/>
    </source>
</evidence>
<dbReference type="Proteomes" id="UP000617628">
    <property type="component" value="Unassembled WGS sequence"/>
</dbReference>
<comment type="caution">
    <text evidence="12">The sequence shown here is derived from an EMBL/GenBank/DDBJ whole genome shotgun (WGS) entry which is preliminary data.</text>
</comment>
<sequence length="343" mass="39042">MADEEQNGANEGELLNQTDIDALIQEAMEEPEEIIYDPEGNKVKTPKGTRIEPYDFRNPIFLTEVELRRVRIRHEEFIRYLAARLSIFLRLEYSLKMSRLSTLTYSKFTETIPNPAHVVLFKIEQLFGVGVIDINPRLALTMVDRMLGGKGHSVQGERYLTEIETNLVDDVVSIVLEEWCRQWKSEQELDTTIIGHESNGRFLETSPPDAIMLVLSMEAGVGDCSETIQIGLPYYTLEPIIKRMHEAKEKDLGLDLTTSESSWQSSFNNIDIPVQAEWDGDSLTTKEVLNLRPGDVIRFPKSVLKNTRVRLSNTIKFTGEIGLENNRVGVKLSNKVEEELPES</sequence>
<evidence type="ECO:0000256" key="1">
    <source>
        <dbReference type="ARBA" id="ARBA00004117"/>
    </source>
</evidence>
<dbReference type="Gene3D" id="3.40.1550.10">
    <property type="entry name" value="CheC-like"/>
    <property type="match status" value="1"/>
</dbReference>
<dbReference type="PRINTS" id="PR00955">
    <property type="entry name" value="FLGMOTORFLIM"/>
</dbReference>
<dbReference type="GO" id="GO:0005886">
    <property type="term" value="C:plasma membrane"/>
    <property type="evidence" value="ECO:0007669"/>
    <property type="project" value="UniProtKB-SubCell"/>
</dbReference>
<evidence type="ECO:0000256" key="4">
    <source>
        <dbReference type="ARBA" id="ARBA00021898"/>
    </source>
</evidence>
<dbReference type="GO" id="GO:0050918">
    <property type="term" value="P:positive chemotaxis"/>
    <property type="evidence" value="ECO:0007669"/>
    <property type="project" value="TreeGrafter"/>
</dbReference>
<comment type="subcellular location">
    <subcellularLocation>
        <location evidence="1">Bacterial flagellum basal body</location>
    </subcellularLocation>
    <subcellularLocation>
        <location evidence="2">Cell membrane</location>
        <topology evidence="2">Peripheral membrane protein</topology>
    </subcellularLocation>
</comment>
<dbReference type="AlphaFoldDB" id="A0A934S2X0"/>
<keyword evidence="5" id="KW-1003">Cell membrane</keyword>
<evidence type="ECO:0000256" key="5">
    <source>
        <dbReference type="ARBA" id="ARBA00022475"/>
    </source>
</evidence>
<dbReference type="GO" id="GO:0003774">
    <property type="term" value="F:cytoskeletal motor activity"/>
    <property type="evidence" value="ECO:0007669"/>
    <property type="project" value="InterPro"/>
</dbReference>
<evidence type="ECO:0000313" key="12">
    <source>
        <dbReference type="EMBL" id="MBK1878439.1"/>
    </source>
</evidence>
<evidence type="ECO:0000256" key="9">
    <source>
        <dbReference type="ARBA" id="ARBA00023143"/>
    </source>
</evidence>
<dbReference type="GO" id="GO:0009425">
    <property type="term" value="C:bacterial-type flagellum basal body"/>
    <property type="evidence" value="ECO:0007669"/>
    <property type="project" value="UniProtKB-SubCell"/>
</dbReference>
<accession>A0A934S2X0</accession>
<evidence type="ECO:0000256" key="2">
    <source>
        <dbReference type="ARBA" id="ARBA00004202"/>
    </source>
</evidence>
<dbReference type="GO" id="GO:0071978">
    <property type="term" value="P:bacterial-type flagellum-dependent swarming motility"/>
    <property type="evidence" value="ECO:0007669"/>
    <property type="project" value="TreeGrafter"/>
</dbReference>
<dbReference type="Pfam" id="PF01052">
    <property type="entry name" value="FliMN_C"/>
    <property type="match status" value="1"/>
</dbReference>
<keyword evidence="13" id="KW-1185">Reference proteome</keyword>
<dbReference type="InterPro" id="IPR001689">
    <property type="entry name" value="Flag_FliM"/>
</dbReference>
<evidence type="ECO:0000256" key="6">
    <source>
        <dbReference type="ARBA" id="ARBA00022500"/>
    </source>
</evidence>
<dbReference type="Gene3D" id="2.30.330.10">
    <property type="entry name" value="SpoA-like"/>
    <property type="match status" value="1"/>
</dbReference>
<dbReference type="PANTHER" id="PTHR30034">
    <property type="entry name" value="FLAGELLAR MOTOR SWITCH PROTEIN FLIM"/>
    <property type="match status" value="1"/>
</dbReference>
<evidence type="ECO:0000256" key="10">
    <source>
        <dbReference type="ARBA" id="ARBA00025044"/>
    </source>
</evidence>
<keyword evidence="12" id="KW-0966">Cell projection</keyword>
<evidence type="ECO:0000256" key="8">
    <source>
        <dbReference type="ARBA" id="ARBA00023136"/>
    </source>
</evidence>
<keyword evidence="7" id="KW-0283">Flagellar rotation</keyword>
<comment type="similarity">
    <text evidence="3">Belongs to the FliM family.</text>
</comment>
<proteinExistence type="inferred from homology"/>
<protein>
    <recommendedName>
        <fullName evidence="4">Flagellar motor switch protein FliM</fullName>
    </recommendedName>
</protein>
<dbReference type="PANTHER" id="PTHR30034:SF6">
    <property type="entry name" value="YOP PROTEINS TRANSLOCATION PROTEIN Q"/>
    <property type="match status" value="1"/>
</dbReference>
<feature type="domain" description="Flagellar motor switch protein FliN-like C-terminal" evidence="11">
    <location>
        <begin position="268"/>
        <end position="336"/>
    </location>
</feature>
<dbReference type="RefSeq" id="WP_200356650.1">
    <property type="nucleotide sequence ID" value="NZ_JAENIL010000030.1"/>
</dbReference>
<keyword evidence="9" id="KW-0975">Bacterial flagellum</keyword>
<keyword evidence="8" id="KW-0472">Membrane</keyword>
<keyword evidence="6" id="KW-0145">Chemotaxis</keyword>
<dbReference type="InterPro" id="IPR036429">
    <property type="entry name" value="SpoA-like_sf"/>
</dbReference>
<dbReference type="SUPFAM" id="SSF103039">
    <property type="entry name" value="CheC-like"/>
    <property type="match status" value="1"/>
</dbReference>
<evidence type="ECO:0000259" key="11">
    <source>
        <dbReference type="Pfam" id="PF01052"/>
    </source>
</evidence>
<dbReference type="CDD" id="cd17908">
    <property type="entry name" value="FliM"/>
    <property type="match status" value="1"/>
</dbReference>
<evidence type="ECO:0000256" key="7">
    <source>
        <dbReference type="ARBA" id="ARBA00022779"/>
    </source>
</evidence>
<comment type="function">
    <text evidence="10">FliM is one of three proteins (FliG, FliN, FliM) that forms the rotor-mounted switch complex (C ring), located at the base of the basal body. This complex interacts with the CheY and CheZ chemotaxis proteins, in addition to contacting components of the motor that determine the direction of flagellar rotation.</text>
</comment>
<dbReference type="EMBL" id="JAENIL010000030">
    <property type="protein sequence ID" value="MBK1878439.1"/>
    <property type="molecule type" value="Genomic_DNA"/>
</dbReference>